<feature type="domain" description="Activator of Hsp90 ATPase homologue 1/2-like C-terminal" evidence="2">
    <location>
        <begin position="166"/>
        <end position="314"/>
    </location>
</feature>
<dbReference type="Proteomes" id="UP000199518">
    <property type="component" value="Unassembled WGS sequence"/>
</dbReference>
<dbReference type="CDD" id="cd08894">
    <property type="entry name" value="SRPBCC_CalC_Aha1-like_1"/>
    <property type="match status" value="1"/>
</dbReference>
<comment type="similarity">
    <text evidence="1">Belongs to the AHA1 family.</text>
</comment>
<dbReference type="AlphaFoldDB" id="A0A1I3FEF9"/>
<dbReference type="PANTHER" id="PTHR36929">
    <property type="entry name" value="ATTACHMENT SUBUNIT, PUTATIVE-RELATED"/>
    <property type="match status" value="1"/>
</dbReference>
<evidence type="ECO:0000313" key="3">
    <source>
        <dbReference type="EMBL" id="SFI09585.1"/>
    </source>
</evidence>
<keyword evidence="4" id="KW-1185">Reference proteome</keyword>
<dbReference type="SUPFAM" id="SSF55961">
    <property type="entry name" value="Bet v1-like"/>
    <property type="match status" value="2"/>
</dbReference>
<dbReference type="InterPro" id="IPR023393">
    <property type="entry name" value="START-like_dom_sf"/>
</dbReference>
<feature type="domain" description="Activator of Hsp90 ATPase homologue 1/2-like C-terminal" evidence="2">
    <location>
        <begin position="17"/>
        <end position="148"/>
    </location>
</feature>
<dbReference type="PANTHER" id="PTHR36929:SF5">
    <property type="entry name" value="BLR6751 PROTEIN"/>
    <property type="match status" value="1"/>
</dbReference>
<reference evidence="4" key="1">
    <citation type="submission" date="2016-10" db="EMBL/GenBank/DDBJ databases">
        <authorList>
            <person name="Varghese N."/>
            <person name="Submissions S."/>
        </authorList>
    </citation>
    <scope>NUCLEOTIDE SEQUENCE [LARGE SCALE GENOMIC DNA]</scope>
    <source>
        <strain evidence="4">DSM 26348</strain>
    </source>
</reference>
<protein>
    <submittedName>
        <fullName evidence="3">Uncharacterized conserved protein YndB, AHSA1/START domain</fullName>
    </submittedName>
</protein>
<evidence type="ECO:0000256" key="1">
    <source>
        <dbReference type="ARBA" id="ARBA00006817"/>
    </source>
</evidence>
<sequence>MPANPKSNEIHITRLYDAPVELVWDAWTDPVQTAKWWGPRGFTLTSHEKDLRPGGVWHYTMHGPDGTDYPNKTYYHEVVEHQKLVYDHGAYDDRPPLFRVTVLFTPKGDKTLMDMTMALGTPEAAEQTRKFIKEAGGNATWDRLAEYLDKESQGKERFVIHRSFAAPLELMFEMWTDPAHFSKWLPPTGFEMKFLRSDIRPGGGTFYMMTNNAGLEMYGRADYREIQKPDRIVYTQEFCDKAENISRHPMALLWPATMLTTVELTAEGPDQTRVKVSWEPVGNVTPEELKAFVDARAGMTQGWTGSFDKLEAYLSTSGAV</sequence>
<dbReference type="Gene3D" id="3.30.530.20">
    <property type="match status" value="2"/>
</dbReference>
<dbReference type="InterPro" id="IPR013538">
    <property type="entry name" value="ASHA1/2-like_C"/>
</dbReference>
<dbReference type="Pfam" id="PF08327">
    <property type="entry name" value="AHSA1"/>
    <property type="match status" value="2"/>
</dbReference>
<organism evidence="3 4">
    <name type="scientific">Planctomicrobium piriforme</name>
    <dbReference type="NCBI Taxonomy" id="1576369"/>
    <lineage>
        <taxon>Bacteria</taxon>
        <taxon>Pseudomonadati</taxon>
        <taxon>Planctomycetota</taxon>
        <taxon>Planctomycetia</taxon>
        <taxon>Planctomycetales</taxon>
        <taxon>Planctomycetaceae</taxon>
        <taxon>Planctomicrobium</taxon>
    </lineage>
</organism>
<accession>A0A1I3FEF9</accession>
<proteinExistence type="inferred from homology"/>
<dbReference type="OrthoDB" id="9805228at2"/>
<evidence type="ECO:0000313" key="4">
    <source>
        <dbReference type="Proteomes" id="UP000199518"/>
    </source>
</evidence>
<dbReference type="EMBL" id="FOQD01000005">
    <property type="protein sequence ID" value="SFI09585.1"/>
    <property type="molecule type" value="Genomic_DNA"/>
</dbReference>
<gene>
    <name evidence="3" type="ORF">SAMN05421753_105207</name>
</gene>
<name>A0A1I3FEF9_9PLAN</name>
<evidence type="ECO:0000259" key="2">
    <source>
        <dbReference type="Pfam" id="PF08327"/>
    </source>
</evidence>
<dbReference type="CDD" id="cd07814">
    <property type="entry name" value="SRPBCC_CalC_Aha1-like"/>
    <property type="match status" value="1"/>
</dbReference>
<dbReference type="STRING" id="1576369.SAMN05421753_105207"/>